<proteinExistence type="predicted"/>
<dbReference type="PROSITE" id="PS51257">
    <property type="entry name" value="PROKAR_LIPOPROTEIN"/>
    <property type="match status" value="1"/>
</dbReference>
<dbReference type="Proteomes" id="UP000006657">
    <property type="component" value="Chromosome"/>
</dbReference>
<dbReference type="KEGG" id="osp:Odosp_2125"/>
<organism evidence="1 2">
    <name type="scientific">Odoribacter splanchnicus (strain ATCC 29572 / DSM 20712 / CIP 104287 / JCM 15291 / NCTC 10825 / 1651/6)</name>
    <name type="common">Bacteroides splanchnicus</name>
    <dbReference type="NCBI Taxonomy" id="709991"/>
    <lineage>
        <taxon>Bacteria</taxon>
        <taxon>Pseudomonadati</taxon>
        <taxon>Bacteroidota</taxon>
        <taxon>Bacteroidia</taxon>
        <taxon>Bacteroidales</taxon>
        <taxon>Odoribacteraceae</taxon>
        <taxon>Odoribacter</taxon>
    </lineage>
</organism>
<sequence>MALKFLLILIILGFWFSGCKRNPAPEVRNLLKDTKIGDLFRLDTAIPDWGALYER</sequence>
<accession>F9Z9B7</accession>
<protein>
    <submittedName>
        <fullName evidence="1">Uncharacterized protein</fullName>
    </submittedName>
</protein>
<reference evidence="1 2" key="1">
    <citation type="journal article" date="2011" name="Stand. Genomic Sci.">
        <title>Complete genome sequence of Odoribacter splanchnicus type strain (1651/6).</title>
        <authorList>
            <consortium name="US DOE Joint Genome Institute (JGI-PGF)"/>
            <person name="Goker M."/>
            <person name="Gronow S."/>
            <person name="Zeytun A."/>
            <person name="Nolan M."/>
            <person name="Lucas S."/>
            <person name="Lapidus A."/>
            <person name="Hammon N."/>
            <person name="Deshpande S."/>
            <person name="Cheng J.F."/>
            <person name="Pitluck S."/>
            <person name="Liolios K."/>
            <person name="Pagani I."/>
            <person name="Ivanova N."/>
            <person name="Mavromatis K."/>
            <person name="Ovchinikova G."/>
            <person name="Pati A."/>
            <person name="Tapia R."/>
            <person name="Han C."/>
            <person name="Goodwin L."/>
            <person name="Chen A."/>
            <person name="Palaniappan K."/>
            <person name="Land M."/>
            <person name="Hauser L."/>
            <person name="Jeffries C.D."/>
            <person name="Brambilla E.M."/>
            <person name="Rohde M."/>
            <person name="Detter J.C."/>
            <person name="Woyke T."/>
            <person name="Bristow J."/>
            <person name="Markowitz V."/>
            <person name="Hugenholtz P."/>
            <person name="Eisen J.A."/>
            <person name="Kyrpides N.C."/>
            <person name="Klenk H.P."/>
        </authorList>
    </citation>
    <scope>NUCLEOTIDE SEQUENCE [LARGE SCALE GENOMIC DNA]</scope>
    <source>
        <strain evidence="2">ATCC 29572 / DSM 20712 / JCM 15291 / NCTC 10825 / 1651/6</strain>
    </source>
</reference>
<dbReference type="EMBL" id="CP002544">
    <property type="protein sequence ID" value="ADY33127.1"/>
    <property type="molecule type" value="Genomic_DNA"/>
</dbReference>
<dbReference type="STRING" id="709991.Odosp_2125"/>
<keyword evidence="2" id="KW-1185">Reference proteome</keyword>
<dbReference type="AlphaFoldDB" id="F9Z9B7"/>
<dbReference type="HOGENOM" id="CLU_3027844_0_0_10"/>
<evidence type="ECO:0000313" key="2">
    <source>
        <dbReference type="Proteomes" id="UP000006657"/>
    </source>
</evidence>
<gene>
    <name evidence="1" type="ordered locus">Odosp_2125</name>
</gene>
<dbReference type="PaxDb" id="709991-Odosp_2125"/>
<name>F9Z9B7_ODOSD</name>
<evidence type="ECO:0000313" key="1">
    <source>
        <dbReference type="EMBL" id="ADY33127.1"/>
    </source>
</evidence>